<comment type="caution">
    <text evidence="6">The sequence shown here is derived from an EMBL/GenBank/DDBJ whole genome shotgun (WGS) entry which is preliminary data.</text>
</comment>
<comment type="similarity">
    <text evidence="2">Belongs to the NAD(P)-dependent epimerase/dehydratase family. Dihydroflavonol-4-reductase subfamily.</text>
</comment>
<keyword evidence="4" id="KW-0732">Signal</keyword>
<evidence type="ECO:0000256" key="3">
    <source>
        <dbReference type="SAM" id="MobiDB-lite"/>
    </source>
</evidence>
<dbReference type="AlphaFoldDB" id="A0A5J4YL48"/>
<dbReference type="Proteomes" id="UP000324585">
    <property type="component" value="Unassembled WGS sequence"/>
</dbReference>
<dbReference type="InterPro" id="IPR050425">
    <property type="entry name" value="NAD(P)_dehydrat-like"/>
</dbReference>
<accession>A0A5J4YL48</accession>
<name>A0A5J4YL48_PORPP</name>
<evidence type="ECO:0000256" key="2">
    <source>
        <dbReference type="ARBA" id="ARBA00023445"/>
    </source>
</evidence>
<evidence type="ECO:0000313" key="6">
    <source>
        <dbReference type="EMBL" id="KAA8491692.1"/>
    </source>
</evidence>
<dbReference type="OrthoDB" id="2735536at2759"/>
<reference evidence="7" key="1">
    <citation type="journal article" date="2019" name="Nat. Commun.">
        <title>Expansion of phycobilisome linker gene families in mesophilic red algae.</title>
        <authorList>
            <person name="Lee J."/>
            <person name="Kim D."/>
            <person name="Bhattacharya D."/>
            <person name="Yoon H.S."/>
        </authorList>
    </citation>
    <scope>NUCLEOTIDE SEQUENCE [LARGE SCALE GENOMIC DNA]</scope>
    <source>
        <strain evidence="7">CCMP 1328</strain>
    </source>
</reference>
<proteinExistence type="inferred from homology"/>
<dbReference type="Gene3D" id="3.40.50.720">
    <property type="entry name" value="NAD(P)-binding Rossmann-like Domain"/>
    <property type="match status" value="1"/>
</dbReference>
<dbReference type="OMA" id="RMWLRDP"/>
<dbReference type="Pfam" id="PF01370">
    <property type="entry name" value="Epimerase"/>
    <property type="match status" value="1"/>
</dbReference>
<sequence length="456" mass="49741">MFVSCGGVVAFARAFSWTAVSGVDAQWENNRAAGFCCDRKRVHVPPASGVDQRGRSGSGLIRRRNRQSCPVQRRRRGLLRMQGVGAVQAEKMDNARGKKCVFVTGATGFIGLNLCRRLVLGPNSGSGDSPAQGDRVDYEVHVLVRRVPVQGELAKLADASSSSSLVVHQGDVTDLASIEAALQAASVTEWACVFHVAGMIAYSAKFRAQMEAINVEGTRNVCTAMRTHAPHARLVYVSSVTAVGANKRPSDPPLNEDAPWDQALGDSVGYMYTKRLAEQVVVSEFSELNSVVLCPSNVYGAGDASKSSRKTQLKAARGEWPLYTNGGVSLVDIQAMVEVLITCMDPHRGRQGERYIISGDNVRIYDMLRMYSECGTGSKQKAPWLLLPNWALWLLCLLGEKTGSSSFTLERATVSTLYHWFDNAKAKAELGLRVKPAHECIQESVNWMRETGLLDK</sequence>
<dbReference type="GO" id="GO:0016616">
    <property type="term" value="F:oxidoreductase activity, acting on the CH-OH group of donors, NAD or NADP as acceptor"/>
    <property type="evidence" value="ECO:0007669"/>
    <property type="project" value="TreeGrafter"/>
</dbReference>
<dbReference type="InterPro" id="IPR036291">
    <property type="entry name" value="NAD(P)-bd_dom_sf"/>
</dbReference>
<evidence type="ECO:0000259" key="5">
    <source>
        <dbReference type="Pfam" id="PF01370"/>
    </source>
</evidence>
<keyword evidence="7" id="KW-1185">Reference proteome</keyword>
<feature type="signal peptide" evidence="4">
    <location>
        <begin position="1"/>
        <end position="25"/>
    </location>
</feature>
<dbReference type="InterPro" id="IPR001509">
    <property type="entry name" value="Epimerase_deHydtase"/>
</dbReference>
<feature type="domain" description="NAD-dependent epimerase/dehydratase" evidence="5">
    <location>
        <begin position="101"/>
        <end position="345"/>
    </location>
</feature>
<dbReference type="PANTHER" id="PTHR10366">
    <property type="entry name" value="NAD DEPENDENT EPIMERASE/DEHYDRATASE"/>
    <property type="match status" value="1"/>
</dbReference>
<keyword evidence="1" id="KW-0560">Oxidoreductase</keyword>
<dbReference type="PANTHER" id="PTHR10366:SF564">
    <property type="entry name" value="STEROL-4-ALPHA-CARBOXYLATE 3-DEHYDROGENASE, DECARBOXYLATING"/>
    <property type="match status" value="1"/>
</dbReference>
<feature type="chain" id="PRO_5023892373" evidence="4">
    <location>
        <begin position="26"/>
        <end position="456"/>
    </location>
</feature>
<organism evidence="6 7">
    <name type="scientific">Porphyridium purpureum</name>
    <name type="common">Red alga</name>
    <name type="synonym">Porphyridium cruentum</name>
    <dbReference type="NCBI Taxonomy" id="35688"/>
    <lineage>
        <taxon>Eukaryota</taxon>
        <taxon>Rhodophyta</taxon>
        <taxon>Bangiophyceae</taxon>
        <taxon>Porphyridiales</taxon>
        <taxon>Porphyridiaceae</taxon>
        <taxon>Porphyridium</taxon>
    </lineage>
</organism>
<dbReference type="SUPFAM" id="SSF51735">
    <property type="entry name" value="NAD(P)-binding Rossmann-fold domains"/>
    <property type="match status" value="1"/>
</dbReference>
<feature type="compositionally biased region" description="Basic residues" evidence="3">
    <location>
        <begin position="61"/>
        <end position="72"/>
    </location>
</feature>
<protein>
    <submittedName>
        <fullName evidence="6">Putative dihydroflavonol 4-reductase</fullName>
    </submittedName>
</protein>
<gene>
    <name evidence="6" type="ORF">FVE85_9739</name>
</gene>
<evidence type="ECO:0000256" key="4">
    <source>
        <dbReference type="SAM" id="SignalP"/>
    </source>
</evidence>
<feature type="region of interest" description="Disordered" evidence="3">
    <location>
        <begin position="47"/>
        <end position="72"/>
    </location>
</feature>
<evidence type="ECO:0000313" key="7">
    <source>
        <dbReference type="Proteomes" id="UP000324585"/>
    </source>
</evidence>
<evidence type="ECO:0000256" key="1">
    <source>
        <dbReference type="ARBA" id="ARBA00023002"/>
    </source>
</evidence>
<dbReference type="EMBL" id="VRMN01000012">
    <property type="protein sequence ID" value="KAA8491692.1"/>
    <property type="molecule type" value="Genomic_DNA"/>
</dbReference>